<evidence type="ECO:0000313" key="6">
    <source>
        <dbReference type="EMBL" id="VFJ67638.1"/>
    </source>
</evidence>
<dbReference type="GO" id="GO:0016628">
    <property type="term" value="F:oxidoreductase activity, acting on the CH-CH group of donors, NAD or NADP as acceptor"/>
    <property type="evidence" value="ECO:0007669"/>
    <property type="project" value="InterPro"/>
</dbReference>
<dbReference type="Gene3D" id="3.40.50.720">
    <property type="entry name" value="NAD(P)-binding Rossmann-like Domain"/>
    <property type="match status" value="3"/>
</dbReference>
<dbReference type="SUPFAM" id="SSF51735">
    <property type="entry name" value="NAD(P)-binding Rossmann-fold domains"/>
    <property type="match status" value="1"/>
</dbReference>
<dbReference type="PIRSF" id="PIRSF000124">
    <property type="entry name" value="UDPglc_GDPman_dh"/>
    <property type="match status" value="1"/>
</dbReference>
<organism evidence="6">
    <name type="scientific">Candidatus Kentrum sp. FM</name>
    <dbReference type="NCBI Taxonomy" id="2126340"/>
    <lineage>
        <taxon>Bacteria</taxon>
        <taxon>Pseudomonadati</taxon>
        <taxon>Pseudomonadota</taxon>
        <taxon>Gammaproteobacteria</taxon>
        <taxon>Candidatus Kentrum</taxon>
    </lineage>
</organism>
<dbReference type="AlphaFoldDB" id="A0A450TJP6"/>
<dbReference type="InterPro" id="IPR001732">
    <property type="entry name" value="UDP-Glc/GDP-Man_DH_N"/>
</dbReference>
<dbReference type="Gene3D" id="1.20.5.100">
    <property type="entry name" value="Cytochrome c1, transmembrane anchor, C-terminal"/>
    <property type="match status" value="1"/>
</dbReference>
<evidence type="ECO:0000259" key="4">
    <source>
        <dbReference type="SMART" id="SM00984"/>
    </source>
</evidence>
<dbReference type="InterPro" id="IPR008927">
    <property type="entry name" value="6-PGluconate_DH-like_C_sf"/>
</dbReference>
<dbReference type="PIRSF" id="PIRSF500136">
    <property type="entry name" value="UDP_ManNAc_DH"/>
    <property type="match status" value="1"/>
</dbReference>
<gene>
    <name evidence="6" type="ORF">BECKFM1743A_GA0114220_104531</name>
    <name evidence="7" type="ORF">BECKFM1743B_GA0114221_108081</name>
    <name evidence="5" type="ORF">BECKFM1743C_GA0114222_104201</name>
</gene>
<dbReference type="PANTHER" id="PTHR43491:SF1">
    <property type="entry name" value="UDP-N-ACETYL-D-MANNOSAMINE DEHYDROGENASE"/>
    <property type="match status" value="1"/>
</dbReference>
<evidence type="ECO:0000256" key="2">
    <source>
        <dbReference type="ARBA" id="ARBA00023027"/>
    </source>
</evidence>
<dbReference type="SUPFAM" id="SSF48179">
    <property type="entry name" value="6-phosphogluconate dehydrogenase C-terminal domain-like"/>
    <property type="match status" value="1"/>
</dbReference>
<dbReference type="InterPro" id="IPR028359">
    <property type="entry name" value="UDP_ManNAc/GlcNAc_DH"/>
</dbReference>
<evidence type="ECO:0000313" key="7">
    <source>
        <dbReference type="EMBL" id="VFK21703.1"/>
    </source>
</evidence>
<dbReference type="InterPro" id="IPR036220">
    <property type="entry name" value="UDP-Glc/GDP-Man_DH_C_sf"/>
</dbReference>
<dbReference type="InterPro" id="IPR014027">
    <property type="entry name" value="UDP-Glc/GDP-Man_DH_C"/>
</dbReference>
<evidence type="ECO:0000256" key="3">
    <source>
        <dbReference type="PIRNR" id="PIRNR000124"/>
    </source>
</evidence>
<dbReference type="GO" id="GO:0051287">
    <property type="term" value="F:NAD binding"/>
    <property type="evidence" value="ECO:0007669"/>
    <property type="project" value="InterPro"/>
</dbReference>
<dbReference type="EMBL" id="CAADEZ010000453">
    <property type="protein sequence ID" value="VFJ67638.1"/>
    <property type="molecule type" value="Genomic_DNA"/>
</dbReference>
<keyword evidence="2" id="KW-0520">NAD</keyword>
<dbReference type="GO" id="GO:0000271">
    <property type="term" value="P:polysaccharide biosynthetic process"/>
    <property type="evidence" value="ECO:0007669"/>
    <property type="project" value="InterPro"/>
</dbReference>
<dbReference type="InterPro" id="IPR036291">
    <property type="entry name" value="NAD(P)-bd_dom_sf"/>
</dbReference>
<dbReference type="Pfam" id="PF03721">
    <property type="entry name" value="UDPG_MGDP_dh_N"/>
    <property type="match status" value="2"/>
</dbReference>
<dbReference type="SMART" id="SM00984">
    <property type="entry name" value="UDPG_MGDP_dh_C"/>
    <property type="match status" value="1"/>
</dbReference>
<comment type="similarity">
    <text evidence="3">Belongs to the UDP-glucose/GDP-mannose dehydrogenase family.</text>
</comment>
<evidence type="ECO:0000256" key="1">
    <source>
        <dbReference type="ARBA" id="ARBA00023002"/>
    </source>
</evidence>
<dbReference type="NCBIfam" id="TIGR03026">
    <property type="entry name" value="NDP-sugDHase"/>
    <property type="match status" value="1"/>
</dbReference>
<reference evidence="6" key="1">
    <citation type="submission" date="2019-02" db="EMBL/GenBank/DDBJ databases">
        <authorList>
            <person name="Gruber-Vodicka R. H."/>
            <person name="Seah K. B. B."/>
        </authorList>
    </citation>
    <scope>NUCLEOTIDE SEQUENCE</scope>
    <source>
        <strain evidence="6">BECK_BZ163</strain>
        <strain evidence="7">BECK_BZ164</strain>
        <strain evidence="5">BECK_BZ165</strain>
    </source>
</reference>
<dbReference type="EMBL" id="CAADFA010000420">
    <property type="protein sequence ID" value="VFJ66338.1"/>
    <property type="molecule type" value="Genomic_DNA"/>
</dbReference>
<protein>
    <submittedName>
        <fullName evidence="6">UDP-N-acetyl-D-mannosaminuronic acid dehydrogenase</fullName>
    </submittedName>
</protein>
<feature type="domain" description="UDP-glucose/GDP-mannose dehydrogenase C-terminal" evidence="4">
    <location>
        <begin position="350"/>
        <end position="441"/>
    </location>
</feature>
<proteinExistence type="inferred from homology"/>
<keyword evidence="1" id="KW-0560">Oxidoreductase</keyword>
<dbReference type="InterPro" id="IPR017476">
    <property type="entry name" value="UDP-Glc/GDP-Man"/>
</dbReference>
<dbReference type="PANTHER" id="PTHR43491">
    <property type="entry name" value="UDP-N-ACETYL-D-MANNOSAMINE DEHYDROGENASE"/>
    <property type="match status" value="1"/>
</dbReference>
<name>A0A450TJP6_9GAMM</name>
<dbReference type="SUPFAM" id="SSF52413">
    <property type="entry name" value="UDP-glucose/GDP-mannose dehydrogenase C-terminal domain"/>
    <property type="match status" value="1"/>
</dbReference>
<accession>A0A450TJP6</accession>
<dbReference type="GO" id="GO:0016616">
    <property type="term" value="F:oxidoreductase activity, acting on the CH-OH group of donors, NAD or NADP as acceptor"/>
    <property type="evidence" value="ECO:0007669"/>
    <property type="project" value="InterPro"/>
</dbReference>
<evidence type="ECO:0000313" key="5">
    <source>
        <dbReference type="EMBL" id="VFJ66338.1"/>
    </source>
</evidence>
<sequence>MRLMNNKTICVVGLGYIGLPTAALLASNGYRVIGADRNTQVVETINQGRIHIVEPALKAFVHSAVIAGQLEAFTTPQPANVYIICVPTPFHEGEAITPNRRFPGLPAHSASVYCHRTMAGEVAARGAIPQPNIDYVLEATRSIMPLIKPGDLLILESTSPVGTTRQLAELLGRNHVDVSDIHIAYCPERVLPGKTMTELVENDRVVGGLTPEATRAVGAFYRTFVHGQVLETDAPTAEMCKLAENSFRDVNIAFANELSLICAREGIDVRNLIQLANRHPRVDILQPGTGVGGHCIAVDPWFIIARNPEDARLMRTAREVNDAKTEWVIDRIKIAAADASAAIDRKPRVACLGLSFKPDIGDLRRSPALHTAMTLQSQGYDVVAVEPNCDPDDYDSNNELPLLSLASAIETAHVVAVLVKHRQFIEPVVRRDLQAIGALDFCGIYT</sequence>
<dbReference type="Pfam" id="PF00984">
    <property type="entry name" value="UDPG_MGDP_dh"/>
    <property type="match status" value="1"/>
</dbReference>
<dbReference type="EMBL" id="CAADFL010000808">
    <property type="protein sequence ID" value="VFK21703.1"/>
    <property type="molecule type" value="Genomic_DNA"/>
</dbReference>
<dbReference type="Pfam" id="PF03720">
    <property type="entry name" value="UDPG_MGDP_dh_C"/>
    <property type="match status" value="1"/>
</dbReference>
<dbReference type="InterPro" id="IPR014026">
    <property type="entry name" value="UDP-Glc/GDP-Man_DH_dimer"/>
</dbReference>